<organism evidence="9 10">
    <name type="scientific">Chloracidobacterium sp. N</name>
    <dbReference type="NCBI Taxonomy" id="2821540"/>
    <lineage>
        <taxon>Bacteria</taxon>
        <taxon>Pseudomonadati</taxon>
        <taxon>Acidobacteriota</taxon>
        <taxon>Terriglobia</taxon>
        <taxon>Terriglobales</taxon>
        <taxon>Acidobacteriaceae</taxon>
        <taxon>Chloracidobacterium</taxon>
        <taxon>Chloracidobacterium aggregatum</taxon>
    </lineage>
</organism>
<dbReference type="PROSITE" id="PS50045">
    <property type="entry name" value="SIGMA54_INTERACT_4"/>
    <property type="match status" value="1"/>
</dbReference>
<dbReference type="Pfam" id="PF25601">
    <property type="entry name" value="AAA_lid_14"/>
    <property type="match status" value="1"/>
</dbReference>
<dbReference type="InterPro" id="IPR001789">
    <property type="entry name" value="Sig_transdc_resp-reg_receiver"/>
</dbReference>
<keyword evidence="3" id="KW-0805">Transcription regulation</keyword>
<feature type="modified residue" description="4-aspartylphosphate" evidence="6">
    <location>
        <position position="56"/>
    </location>
</feature>
<dbReference type="SUPFAM" id="SSF52540">
    <property type="entry name" value="P-loop containing nucleoside triphosphate hydrolases"/>
    <property type="match status" value="1"/>
</dbReference>
<dbReference type="EMBL" id="CP072642">
    <property type="protein sequence ID" value="QUV93922.1"/>
    <property type="molecule type" value="Genomic_DNA"/>
</dbReference>
<accession>A0ABX8B1F8</accession>
<dbReference type="InterPro" id="IPR025662">
    <property type="entry name" value="Sigma_54_int_dom_ATP-bd_1"/>
</dbReference>
<dbReference type="InterPro" id="IPR027417">
    <property type="entry name" value="P-loop_NTPase"/>
</dbReference>
<dbReference type="SUPFAM" id="SSF46689">
    <property type="entry name" value="Homeodomain-like"/>
    <property type="match status" value="1"/>
</dbReference>
<protein>
    <submittedName>
        <fullName evidence="9">Sigma-54-dependent Fis family transcriptional regulator</fullName>
    </submittedName>
</protein>
<evidence type="ECO:0000256" key="5">
    <source>
        <dbReference type="ARBA" id="ARBA00023163"/>
    </source>
</evidence>
<keyword evidence="6" id="KW-0597">Phosphoprotein</keyword>
<dbReference type="SMART" id="SM00382">
    <property type="entry name" value="AAA"/>
    <property type="match status" value="1"/>
</dbReference>
<keyword evidence="5" id="KW-0804">Transcription</keyword>
<dbReference type="InterPro" id="IPR003593">
    <property type="entry name" value="AAA+_ATPase"/>
</dbReference>
<dbReference type="Pfam" id="PF00072">
    <property type="entry name" value="Response_reg"/>
    <property type="match status" value="1"/>
</dbReference>
<dbReference type="Proteomes" id="UP000677668">
    <property type="component" value="Chromosome 1"/>
</dbReference>
<evidence type="ECO:0000256" key="2">
    <source>
        <dbReference type="ARBA" id="ARBA00022840"/>
    </source>
</evidence>
<reference evidence="9 10" key="1">
    <citation type="submission" date="2021-03" db="EMBL/GenBank/DDBJ databases">
        <title>Genomic and phenotypic characterization of Chloracidobacterium isolates provides evidence for multiple species.</title>
        <authorList>
            <person name="Saini M.K."/>
            <person name="Costas A.M.G."/>
            <person name="Tank M."/>
            <person name="Bryant D.A."/>
        </authorList>
    </citation>
    <scope>NUCLEOTIDE SEQUENCE [LARGE SCALE GENOMIC DNA]</scope>
    <source>
        <strain evidence="9 10">N</strain>
    </source>
</reference>
<evidence type="ECO:0000256" key="6">
    <source>
        <dbReference type="PROSITE-ProRule" id="PRU00169"/>
    </source>
</evidence>
<dbReference type="InterPro" id="IPR009057">
    <property type="entry name" value="Homeodomain-like_sf"/>
</dbReference>
<evidence type="ECO:0000313" key="10">
    <source>
        <dbReference type="Proteomes" id="UP000677668"/>
    </source>
</evidence>
<dbReference type="PROSITE" id="PS00688">
    <property type="entry name" value="SIGMA54_INTERACT_3"/>
    <property type="match status" value="1"/>
</dbReference>
<gene>
    <name evidence="9" type="ORF">J8C05_00180</name>
</gene>
<dbReference type="PROSITE" id="PS00675">
    <property type="entry name" value="SIGMA54_INTERACT_1"/>
    <property type="match status" value="1"/>
</dbReference>
<dbReference type="PROSITE" id="PS00676">
    <property type="entry name" value="SIGMA54_INTERACT_2"/>
    <property type="match status" value="1"/>
</dbReference>
<dbReference type="PROSITE" id="PS50110">
    <property type="entry name" value="RESPONSE_REGULATORY"/>
    <property type="match status" value="1"/>
</dbReference>
<keyword evidence="1" id="KW-0547">Nucleotide-binding</keyword>
<dbReference type="PANTHER" id="PTHR32071:SF113">
    <property type="entry name" value="ALGINATE BIOSYNTHESIS TRANSCRIPTIONAL REGULATORY PROTEIN ALGB"/>
    <property type="match status" value="1"/>
</dbReference>
<dbReference type="Pfam" id="PF02954">
    <property type="entry name" value="HTH_8"/>
    <property type="match status" value="1"/>
</dbReference>
<proteinExistence type="predicted"/>
<dbReference type="Gene3D" id="3.40.50.300">
    <property type="entry name" value="P-loop containing nucleotide triphosphate hydrolases"/>
    <property type="match status" value="1"/>
</dbReference>
<dbReference type="Gene3D" id="3.40.50.2300">
    <property type="match status" value="1"/>
</dbReference>
<keyword evidence="2" id="KW-0067">ATP-binding</keyword>
<dbReference type="SUPFAM" id="SSF52172">
    <property type="entry name" value="CheY-like"/>
    <property type="match status" value="1"/>
</dbReference>
<evidence type="ECO:0000259" key="8">
    <source>
        <dbReference type="PROSITE" id="PS50110"/>
    </source>
</evidence>
<dbReference type="InterPro" id="IPR011006">
    <property type="entry name" value="CheY-like_superfamily"/>
</dbReference>
<dbReference type="RefSeq" id="WP_211422254.1">
    <property type="nucleotide sequence ID" value="NZ_CP072642.1"/>
</dbReference>
<dbReference type="Gene3D" id="1.10.8.60">
    <property type="match status" value="1"/>
</dbReference>
<dbReference type="InterPro" id="IPR025943">
    <property type="entry name" value="Sigma_54_int_dom_ATP-bd_2"/>
</dbReference>
<evidence type="ECO:0000256" key="1">
    <source>
        <dbReference type="ARBA" id="ARBA00022741"/>
    </source>
</evidence>
<dbReference type="InterPro" id="IPR058031">
    <property type="entry name" value="AAA_lid_NorR"/>
</dbReference>
<dbReference type="InterPro" id="IPR002197">
    <property type="entry name" value="HTH_Fis"/>
</dbReference>
<dbReference type="InterPro" id="IPR002078">
    <property type="entry name" value="Sigma_54_int"/>
</dbReference>
<evidence type="ECO:0000313" key="9">
    <source>
        <dbReference type="EMBL" id="QUV93922.1"/>
    </source>
</evidence>
<feature type="domain" description="Sigma-54 factor interaction" evidence="7">
    <location>
        <begin position="146"/>
        <end position="375"/>
    </location>
</feature>
<dbReference type="PRINTS" id="PR01590">
    <property type="entry name" value="HTHFIS"/>
</dbReference>
<evidence type="ECO:0000259" key="7">
    <source>
        <dbReference type="PROSITE" id="PS50045"/>
    </source>
</evidence>
<dbReference type="CDD" id="cd00009">
    <property type="entry name" value="AAA"/>
    <property type="match status" value="1"/>
</dbReference>
<dbReference type="Gene3D" id="1.10.10.60">
    <property type="entry name" value="Homeodomain-like"/>
    <property type="match status" value="1"/>
</dbReference>
<keyword evidence="4" id="KW-0238">DNA-binding</keyword>
<evidence type="ECO:0000256" key="3">
    <source>
        <dbReference type="ARBA" id="ARBA00023015"/>
    </source>
</evidence>
<dbReference type="SMART" id="SM00448">
    <property type="entry name" value="REC"/>
    <property type="match status" value="1"/>
</dbReference>
<dbReference type="Pfam" id="PF00158">
    <property type="entry name" value="Sigma54_activat"/>
    <property type="match status" value="1"/>
</dbReference>
<dbReference type="PANTHER" id="PTHR32071">
    <property type="entry name" value="TRANSCRIPTIONAL REGULATORY PROTEIN"/>
    <property type="match status" value="1"/>
</dbReference>
<keyword evidence="10" id="KW-1185">Reference proteome</keyword>
<name>A0ABX8B1F8_9BACT</name>
<evidence type="ECO:0000256" key="4">
    <source>
        <dbReference type="ARBA" id="ARBA00023125"/>
    </source>
</evidence>
<dbReference type="InterPro" id="IPR025944">
    <property type="entry name" value="Sigma_54_int_dom_CS"/>
</dbReference>
<sequence>MPDRVPSILIVDDELSMRELLDHVFRRAGYRTFVAGNGAQALEALRGTVFDIVLSDVRMPRLSGTELLHECRQISPDTVVILMTAHGTVEQAREAFKLGADDFIQKPFDIDELKLIVKNALEKSLLRREVALLKRELGDRTRLENIIGRSRPMQEVLRLIQTIAGTNSTVLITGESGTGKELVARGIHACSPRSERPFVSINCGAFTETLLESELFGYMKGAFTGATTNKKGLFEAADGGTLFLDEIGEMSLGMQVKLLRALQERSIRRVGGTEEIPVDVRVVAATNRDLSQMVEAGTFRKDLYFRVNVIPINVPPLRERREDIRELALHFLKKYGQNRTPPVTAIAETTLKYLENYSFPGNVRELENIIERAVALEPTHEIQPERLPETVLRYDPARTASVFDLPEQGIHLENFLMEIEKSYILQALQRTRGNQTKAAELLRMSVRSLRHLLDKHKIRHTASMFRESGAFRTGDASDAP</sequence>
<feature type="domain" description="Response regulatory" evidence="8">
    <location>
        <begin position="7"/>
        <end position="121"/>
    </location>
</feature>